<dbReference type="STRING" id="391625.PPSIR1_05931"/>
<dbReference type="Gene3D" id="1.10.260.40">
    <property type="entry name" value="lambda repressor-like DNA-binding domains"/>
    <property type="match status" value="1"/>
</dbReference>
<gene>
    <name evidence="2" type="ORF">PPSIR1_05931</name>
</gene>
<organism evidence="2 3">
    <name type="scientific">Plesiocystis pacifica SIR-1</name>
    <dbReference type="NCBI Taxonomy" id="391625"/>
    <lineage>
        <taxon>Bacteria</taxon>
        <taxon>Pseudomonadati</taxon>
        <taxon>Myxococcota</taxon>
        <taxon>Polyangia</taxon>
        <taxon>Nannocystales</taxon>
        <taxon>Nannocystaceae</taxon>
        <taxon>Plesiocystis</taxon>
    </lineage>
</organism>
<evidence type="ECO:0000259" key="1">
    <source>
        <dbReference type="PROSITE" id="PS50943"/>
    </source>
</evidence>
<dbReference type="Pfam" id="PF01381">
    <property type="entry name" value="HTH_3"/>
    <property type="match status" value="1"/>
</dbReference>
<dbReference type="InterPro" id="IPR001387">
    <property type="entry name" value="Cro/C1-type_HTH"/>
</dbReference>
<protein>
    <recommendedName>
        <fullName evidence="1">HTH cro/C1-type domain-containing protein</fullName>
    </recommendedName>
</protein>
<dbReference type="SMART" id="SM00530">
    <property type="entry name" value="HTH_XRE"/>
    <property type="match status" value="1"/>
</dbReference>
<name>A6G6R1_9BACT</name>
<comment type="caution">
    <text evidence="2">The sequence shown here is derived from an EMBL/GenBank/DDBJ whole genome shotgun (WGS) entry which is preliminary data.</text>
</comment>
<evidence type="ECO:0000313" key="2">
    <source>
        <dbReference type="EMBL" id="EDM78364.1"/>
    </source>
</evidence>
<accession>A6G6R1</accession>
<dbReference type="CDD" id="cd00093">
    <property type="entry name" value="HTH_XRE"/>
    <property type="match status" value="1"/>
</dbReference>
<proteinExistence type="predicted"/>
<dbReference type="EMBL" id="ABCS01000031">
    <property type="protein sequence ID" value="EDM78364.1"/>
    <property type="molecule type" value="Genomic_DNA"/>
</dbReference>
<dbReference type="GO" id="GO:0003677">
    <property type="term" value="F:DNA binding"/>
    <property type="evidence" value="ECO:0007669"/>
    <property type="project" value="InterPro"/>
</dbReference>
<dbReference type="Proteomes" id="UP000005801">
    <property type="component" value="Unassembled WGS sequence"/>
</dbReference>
<keyword evidence="3" id="KW-1185">Reference proteome</keyword>
<dbReference type="PROSITE" id="PS50943">
    <property type="entry name" value="HTH_CROC1"/>
    <property type="match status" value="1"/>
</dbReference>
<dbReference type="InterPro" id="IPR010982">
    <property type="entry name" value="Lambda_DNA-bd_dom_sf"/>
</dbReference>
<reference evidence="2 3" key="1">
    <citation type="submission" date="2007-06" db="EMBL/GenBank/DDBJ databases">
        <authorList>
            <person name="Shimkets L."/>
            <person name="Ferriera S."/>
            <person name="Johnson J."/>
            <person name="Kravitz S."/>
            <person name="Beeson K."/>
            <person name="Sutton G."/>
            <person name="Rogers Y.-H."/>
            <person name="Friedman R."/>
            <person name="Frazier M."/>
            <person name="Venter J.C."/>
        </authorList>
    </citation>
    <scope>NUCLEOTIDE SEQUENCE [LARGE SCALE GENOMIC DNA]</scope>
    <source>
        <strain evidence="2 3">SIR-1</strain>
    </source>
</reference>
<evidence type="ECO:0000313" key="3">
    <source>
        <dbReference type="Proteomes" id="UP000005801"/>
    </source>
</evidence>
<sequence>MLAANLHRFAFEQNLTLEAVALAAGISLERLQAICAGEFDPDLDLVHRIAHAVGVTSSELLAEPNYN</sequence>
<feature type="domain" description="HTH cro/C1-type" evidence="1">
    <location>
        <begin position="12"/>
        <end position="60"/>
    </location>
</feature>
<dbReference type="SUPFAM" id="SSF47413">
    <property type="entry name" value="lambda repressor-like DNA-binding domains"/>
    <property type="match status" value="1"/>
</dbReference>
<dbReference type="AlphaFoldDB" id="A6G6R1"/>